<feature type="signal peptide" evidence="3">
    <location>
        <begin position="1"/>
        <end position="17"/>
    </location>
</feature>
<dbReference type="SMART" id="SM00499">
    <property type="entry name" value="AAI"/>
    <property type="match status" value="1"/>
</dbReference>
<dbReference type="AlphaFoldDB" id="A0A1R3KGL6"/>
<gene>
    <name evidence="5" type="ORF">COLO4_08264</name>
</gene>
<keyword evidence="2" id="KW-0446">Lipid-binding</keyword>
<dbReference type="GO" id="GO:0006869">
    <property type="term" value="P:lipid transport"/>
    <property type="evidence" value="ECO:0007669"/>
    <property type="project" value="InterPro"/>
</dbReference>
<dbReference type="GO" id="GO:0008289">
    <property type="term" value="F:lipid binding"/>
    <property type="evidence" value="ECO:0007669"/>
    <property type="project" value="UniProtKB-KW"/>
</dbReference>
<evidence type="ECO:0000313" key="6">
    <source>
        <dbReference type="Proteomes" id="UP000187203"/>
    </source>
</evidence>
<dbReference type="SUPFAM" id="SSF47699">
    <property type="entry name" value="Bifunctional inhibitor/lipid-transfer protein/seed storage 2S albumin"/>
    <property type="match status" value="1"/>
</dbReference>
<dbReference type="STRING" id="93759.A0A1R3KGL6"/>
<dbReference type="EMBL" id="AWUE01013689">
    <property type="protein sequence ID" value="OMP06210.1"/>
    <property type="molecule type" value="Genomic_DNA"/>
</dbReference>
<feature type="chain" id="PRO_5010341701" description="Non-specific lipid-transfer protein" evidence="3">
    <location>
        <begin position="18"/>
        <end position="111"/>
    </location>
</feature>
<protein>
    <recommendedName>
        <fullName evidence="2">Non-specific lipid-transfer protein</fullName>
    </recommendedName>
</protein>
<dbReference type="InterPro" id="IPR036312">
    <property type="entry name" value="Bifun_inhib/LTP/seed_sf"/>
</dbReference>
<dbReference type="InterPro" id="IPR016140">
    <property type="entry name" value="Bifunc_inhib/LTP/seed_store"/>
</dbReference>
<organism evidence="5 6">
    <name type="scientific">Corchorus olitorius</name>
    <dbReference type="NCBI Taxonomy" id="93759"/>
    <lineage>
        <taxon>Eukaryota</taxon>
        <taxon>Viridiplantae</taxon>
        <taxon>Streptophyta</taxon>
        <taxon>Embryophyta</taxon>
        <taxon>Tracheophyta</taxon>
        <taxon>Spermatophyta</taxon>
        <taxon>Magnoliopsida</taxon>
        <taxon>eudicotyledons</taxon>
        <taxon>Gunneridae</taxon>
        <taxon>Pentapetalae</taxon>
        <taxon>rosids</taxon>
        <taxon>malvids</taxon>
        <taxon>Malvales</taxon>
        <taxon>Malvaceae</taxon>
        <taxon>Grewioideae</taxon>
        <taxon>Apeibeae</taxon>
        <taxon>Corchorus</taxon>
    </lineage>
</organism>
<sequence length="111" mass="12079">MVAMLCMLVVNPMTTAALSCTDVKLTLFPCLSYLQSTPPEFSNGPPPSCCDGVLSLNQMADNTNDRQMACECLKGLIPVFPNIKNYLVESLPGRCKVDVPYRISPSTDCTK</sequence>
<comment type="function">
    <text evidence="2">Plant non-specific lipid-transfer proteins transfer phospholipids as well as galactolipids across membranes. May play a role in wax or cutin deposition in the cell walls of expanding epidermal cells and certain secretory tissues.</text>
</comment>
<dbReference type="Proteomes" id="UP000187203">
    <property type="component" value="Unassembled WGS sequence"/>
</dbReference>
<keyword evidence="2" id="KW-0813">Transport</keyword>
<dbReference type="Pfam" id="PF00234">
    <property type="entry name" value="Tryp_alpha_amyl"/>
    <property type="match status" value="1"/>
</dbReference>
<evidence type="ECO:0000256" key="2">
    <source>
        <dbReference type="RuleBase" id="RU000628"/>
    </source>
</evidence>
<evidence type="ECO:0000259" key="4">
    <source>
        <dbReference type="SMART" id="SM00499"/>
    </source>
</evidence>
<accession>A0A1R3KGL6</accession>
<dbReference type="OrthoDB" id="1890443at2759"/>
<dbReference type="PRINTS" id="PR00382">
    <property type="entry name" value="LIPIDTRNSFER"/>
</dbReference>
<evidence type="ECO:0000256" key="1">
    <source>
        <dbReference type="ARBA" id="ARBA00009748"/>
    </source>
</evidence>
<dbReference type="PANTHER" id="PTHR33076">
    <property type="entry name" value="NON-SPECIFIC LIPID-TRANSFER PROTEIN 2-RELATED"/>
    <property type="match status" value="1"/>
</dbReference>
<keyword evidence="3" id="KW-0732">Signal</keyword>
<proteinExistence type="inferred from homology"/>
<evidence type="ECO:0000256" key="3">
    <source>
        <dbReference type="SAM" id="SignalP"/>
    </source>
</evidence>
<keyword evidence="6" id="KW-1185">Reference proteome</keyword>
<dbReference type="InterPro" id="IPR000528">
    <property type="entry name" value="Plant_nsLTP"/>
</dbReference>
<evidence type="ECO:0000313" key="5">
    <source>
        <dbReference type="EMBL" id="OMP06210.1"/>
    </source>
</evidence>
<dbReference type="CDD" id="cd01960">
    <property type="entry name" value="nsLTP1"/>
    <property type="match status" value="1"/>
</dbReference>
<dbReference type="Gene3D" id="1.10.110.10">
    <property type="entry name" value="Plant lipid-transfer and hydrophobic proteins"/>
    <property type="match status" value="1"/>
</dbReference>
<comment type="similarity">
    <text evidence="1 2">Belongs to the plant LTP family.</text>
</comment>
<feature type="domain" description="Bifunctional inhibitor/plant lipid transfer protein/seed storage helical" evidence="4">
    <location>
        <begin position="20"/>
        <end position="109"/>
    </location>
</feature>
<comment type="caution">
    <text evidence="5">The sequence shown here is derived from an EMBL/GenBank/DDBJ whole genome shotgun (WGS) entry which is preliminary data.</text>
</comment>
<name>A0A1R3KGL6_9ROSI</name>
<reference evidence="6" key="1">
    <citation type="submission" date="2013-09" db="EMBL/GenBank/DDBJ databases">
        <title>Corchorus olitorius genome sequencing.</title>
        <authorList>
            <person name="Alam M."/>
            <person name="Haque M.S."/>
            <person name="Islam M.S."/>
            <person name="Emdad E.M."/>
            <person name="Islam M.M."/>
            <person name="Ahmed B."/>
            <person name="Halim A."/>
            <person name="Hossen Q.M.M."/>
            <person name="Hossain M.Z."/>
            <person name="Ahmed R."/>
            <person name="Khan M.M."/>
            <person name="Islam R."/>
            <person name="Rashid M.M."/>
            <person name="Khan S.A."/>
            <person name="Rahman M.S."/>
            <person name="Alam M."/>
            <person name="Yahiya A.S."/>
            <person name="Khan M.S."/>
            <person name="Azam M.S."/>
            <person name="Haque T."/>
            <person name="Lashkar M.Z.H."/>
            <person name="Akhand A.I."/>
            <person name="Morshed G."/>
            <person name="Roy S."/>
            <person name="Uddin K.S."/>
            <person name="Rabeya T."/>
            <person name="Hossain A.S."/>
            <person name="Chowdhury A."/>
            <person name="Snigdha A.R."/>
            <person name="Mortoza M.S."/>
            <person name="Matin S.A."/>
            <person name="Hoque S.M.E."/>
            <person name="Islam M.K."/>
            <person name="Roy D.K."/>
            <person name="Haider R."/>
            <person name="Moosa M.M."/>
            <person name="Elias S.M."/>
            <person name="Hasan A.M."/>
            <person name="Jahan S."/>
            <person name="Shafiuddin M."/>
            <person name="Mahmood N."/>
            <person name="Shommy N.S."/>
        </authorList>
    </citation>
    <scope>NUCLEOTIDE SEQUENCE [LARGE SCALE GENOMIC DNA]</scope>
    <source>
        <strain evidence="6">cv. O-4</strain>
    </source>
</reference>